<organism evidence="2 3">
    <name type="scientific">Portunus trituberculatus</name>
    <name type="common">Swimming crab</name>
    <name type="synonym">Neptunus trituberculatus</name>
    <dbReference type="NCBI Taxonomy" id="210409"/>
    <lineage>
        <taxon>Eukaryota</taxon>
        <taxon>Metazoa</taxon>
        <taxon>Ecdysozoa</taxon>
        <taxon>Arthropoda</taxon>
        <taxon>Crustacea</taxon>
        <taxon>Multicrustacea</taxon>
        <taxon>Malacostraca</taxon>
        <taxon>Eumalacostraca</taxon>
        <taxon>Eucarida</taxon>
        <taxon>Decapoda</taxon>
        <taxon>Pleocyemata</taxon>
        <taxon>Brachyura</taxon>
        <taxon>Eubrachyura</taxon>
        <taxon>Portunoidea</taxon>
        <taxon>Portunidae</taxon>
        <taxon>Portuninae</taxon>
        <taxon>Portunus</taxon>
    </lineage>
</organism>
<evidence type="ECO:0000313" key="2">
    <source>
        <dbReference type="EMBL" id="MPC50435.1"/>
    </source>
</evidence>
<proteinExistence type="predicted"/>
<accession>A0A5B7FYR3</accession>
<feature type="compositionally biased region" description="Basic and acidic residues" evidence="1">
    <location>
        <begin position="162"/>
        <end position="172"/>
    </location>
</feature>
<feature type="region of interest" description="Disordered" evidence="1">
    <location>
        <begin position="153"/>
        <end position="172"/>
    </location>
</feature>
<feature type="region of interest" description="Disordered" evidence="1">
    <location>
        <begin position="81"/>
        <end position="104"/>
    </location>
</feature>
<dbReference type="AlphaFoldDB" id="A0A5B7FYR3"/>
<reference evidence="2 3" key="1">
    <citation type="submission" date="2019-05" db="EMBL/GenBank/DDBJ databases">
        <title>Another draft genome of Portunus trituberculatus and its Hox gene families provides insights of decapod evolution.</title>
        <authorList>
            <person name="Jeong J.-H."/>
            <person name="Song I."/>
            <person name="Kim S."/>
            <person name="Choi T."/>
            <person name="Kim D."/>
            <person name="Ryu S."/>
            <person name="Kim W."/>
        </authorList>
    </citation>
    <scope>NUCLEOTIDE SEQUENCE [LARGE SCALE GENOMIC DNA]</scope>
    <source>
        <tissue evidence="2">Muscle</tissue>
    </source>
</reference>
<gene>
    <name evidence="2" type="ORF">E2C01_044263</name>
</gene>
<keyword evidence="3" id="KW-1185">Reference proteome</keyword>
<name>A0A5B7FYR3_PORTR</name>
<protein>
    <submittedName>
        <fullName evidence="2">Uncharacterized protein</fullName>
    </submittedName>
</protein>
<evidence type="ECO:0000256" key="1">
    <source>
        <dbReference type="SAM" id="MobiDB-lite"/>
    </source>
</evidence>
<evidence type="ECO:0000313" key="3">
    <source>
        <dbReference type="Proteomes" id="UP000324222"/>
    </source>
</evidence>
<feature type="compositionally biased region" description="Basic residues" evidence="1">
    <location>
        <begin position="86"/>
        <end position="96"/>
    </location>
</feature>
<dbReference type="EMBL" id="VSRR010009505">
    <property type="protein sequence ID" value="MPC50435.1"/>
    <property type="molecule type" value="Genomic_DNA"/>
</dbReference>
<dbReference type="Proteomes" id="UP000324222">
    <property type="component" value="Unassembled WGS sequence"/>
</dbReference>
<sequence>MPVVVSVVAAAQLRSATEDLQGVLAWRTRVDYHTPGLTKLTRASNSRHSTIILIQTPDSTHTLSQSASYLPLLTLATPFSLGHTGGGRKRRARGNSRRPSSGGGELRRGVEVMVVVVAVAVWWSGSMAGWSLWRCVRAVMVVLVRQETWVSQEGEGSRGTQQHRDKDWTFPW</sequence>
<comment type="caution">
    <text evidence="2">The sequence shown here is derived from an EMBL/GenBank/DDBJ whole genome shotgun (WGS) entry which is preliminary data.</text>
</comment>